<feature type="transmembrane region" description="Helical" evidence="1">
    <location>
        <begin position="20"/>
        <end position="45"/>
    </location>
</feature>
<gene>
    <name evidence="2" type="ORF">NFC81_11560</name>
</gene>
<protein>
    <submittedName>
        <fullName evidence="2">Uncharacterized protein</fullName>
    </submittedName>
</protein>
<dbReference type="EMBL" id="CP101717">
    <property type="protein sequence ID" value="WLD57351.1"/>
    <property type="molecule type" value="Genomic_DNA"/>
</dbReference>
<accession>A0AB38YDE5</accession>
<dbReference type="AlphaFoldDB" id="A0AB38YDE5"/>
<keyword evidence="1" id="KW-0472">Membrane</keyword>
<proteinExistence type="predicted"/>
<reference evidence="2" key="1">
    <citation type="submission" date="2022-07" db="EMBL/GenBank/DDBJ databases">
        <title>Complete genome sequence of Salinispirillum sp. LH10-3-1 capable of multiple carbohydrate inversion isolated from a soda lake.</title>
        <authorList>
            <person name="Liu J."/>
            <person name="Zhai Y."/>
            <person name="Zhang H."/>
            <person name="Yang H."/>
            <person name="Qu J."/>
            <person name="Li J."/>
        </authorList>
    </citation>
    <scope>NUCLEOTIDE SEQUENCE</scope>
    <source>
        <strain evidence="2">LH 10-3-1</strain>
    </source>
</reference>
<organism evidence="2">
    <name type="scientific">Salinispirillum sp. LH 10-3-1</name>
    <dbReference type="NCBI Taxonomy" id="2952525"/>
    <lineage>
        <taxon>Bacteria</taxon>
        <taxon>Pseudomonadati</taxon>
        <taxon>Pseudomonadota</taxon>
        <taxon>Gammaproteobacteria</taxon>
        <taxon>Oceanospirillales</taxon>
        <taxon>Saccharospirillaceae</taxon>
        <taxon>Salinispirillum</taxon>
    </lineage>
</organism>
<sequence>MVTVECISVASYSIIMLKTILYSLLGIAGALIVSVVLVFCSPVLLHHYGNALIAASETRVEANTRFTTLRARDVQRRLEIESVNTLDDIRQWAERSGVTYDERSSLFFRGLDLIDYPEHCTNTLFSEHRFGHFYVYKSRQTCPLNGTEHSS</sequence>
<keyword evidence="1" id="KW-0812">Transmembrane</keyword>
<evidence type="ECO:0000313" key="2">
    <source>
        <dbReference type="EMBL" id="WLD57351.1"/>
    </source>
</evidence>
<keyword evidence="1" id="KW-1133">Transmembrane helix</keyword>
<dbReference type="RefSeq" id="WP_304994637.1">
    <property type="nucleotide sequence ID" value="NZ_CP101717.1"/>
</dbReference>
<evidence type="ECO:0000256" key="1">
    <source>
        <dbReference type="SAM" id="Phobius"/>
    </source>
</evidence>
<name>A0AB38YDE5_9GAMM</name>